<dbReference type="PATRIC" id="fig|480.237.peg.1299"/>
<dbReference type="RefSeq" id="WP_064611579.1">
    <property type="nucleotide sequence ID" value="NZ_LXHB01000108.1"/>
</dbReference>
<evidence type="ECO:0000256" key="1">
    <source>
        <dbReference type="SAM" id="Phobius"/>
    </source>
</evidence>
<comment type="caution">
    <text evidence="2">The sequence shown here is derived from an EMBL/GenBank/DDBJ whole genome shotgun (WGS) entry which is preliminary data.</text>
</comment>
<reference evidence="2 3" key="1">
    <citation type="journal article" date="2016" name="Genome Biol. Evol.">
        <title>Comparative Genomic Analyses of the Moraxella catarrhalis Serosensitive and Seroresistant Lineages Demonstrate Their Independent Evolution.</title>
        <authorList>
            <person name="Earl J.P."/>
            <person name="de Vries S.P."/>
            <person name="Ahmed A."/>
            <person name="Powell E."/>
            <person name="Schultz M.P."/>
            <person name="Hermans P.W."/>
            <person name="Hill D.J."/>
            <person name="Zhou Z."/>
            <person name="Constantinidou C.I."/>
            <person name="Hu F.Z."/>
            <person name="Bootsma H.J."/>
            <person name="Ehrlich G.D."/>
        </authorList>
    </citation>
    <scope>NUCLEOTIDE SEQUENCE [LARGE SCALE GENOMIC DNA]</scope>
    <source>
        <strain evidence="2 3">Z7542</strain>
    </source>
</reference>
<accession>A0A198UCM4</accession>
<feature type="transmembrane region" description="Helical" evidence="1">
    <location>
        <begin position="54"/>
        <end position="72"/>
    </location>
</feature>
<protein>
    <submittedName>
        <fullName evidence="2">Uncharacterized protein</fullName>
    </submittedName>
</protein>
<dbReference type="Proteomes" id="UP000078228">
    <property type="component" value="Unassembled WGS sequence"/>
</dbReference>
<feature type="transmembrane region" description="Helical" evidence="1">
    <location>
        <begin position="20"/>
        <end position="39"/>
    </location>
</feature>
<evidence type="ECO:0000313" key="2">
    <source>
        <dbReference type="EMBL" id="OAU94159.1"/>
    </source>
</evidence>
<keyword evidence="3" id="KW-1185">Reference proteome</keyword>
<keyword evidence="1" id="KW-0472">Membrane</keyword>
<evidence type="ECO:0000313" key="3">
    <source>
        <dbReference type="Proteomes" id="UP000078228"/>
    </source>
</evidence>
<feature type="transmembrane region" description="Helical" evidence="1">
    <location>
        <begin position="108"/>
        <end position="127"/>
    </location>
</feature>
<keyword evidence="1" id="KW-1133">Transmembrane helix</keyword>
<gene>
    <name evidence="2" type="ORF">AO384_2205</name>
</gene>
<sequence>MPKILALTVFGLNNRFYIKYFIYGVLLAAFLWLSIDYIHKNAIEQGKAGLDTTYIWFNRIWVGLSALLYPYARYLYAKIWGFFFGESEWYLGGILLLLVYYFKLMVRVCLFLFAVFITPIAWLVLYFDNRKFY</sequence>
<keyword evidence="1" id="KW-0812">Transmembrane</keyword>
<dbReference type="AlphaFoldDB" id="A0A198UCM4"/>
<feature type="transmembrane region" description="Helical" evidence="1">
    <location>
        <begin position="79"/>
        <end position="102"/>
    </location>
</feature>
<proteinExistence type="predicted"/>
<organism evidence="2 3">
    <name type="scientific">Moraxella catarrhalis</name>
    <name type="common">Branhamella catarrhalis</name>
    <dbReference type="NCBI Taxonomy" id="480"/>
    <lineage>
        <taxon>Bacteria</taxon>
        <taxon>Pseudomonadati</taxon>
        <taxon>Pseudomonadota</taxon>
        <taxon>Gammaproteobacteria</taxon>
        <taxon>Moraxellales</taxon>
        <taxon>Moraxellaceae</taxon>
        <taxon>Moraxella</taxon>
    </lineage>
</organism>
<dbReference type="EMBL" id="LXHC01000029">
    <property type="protein sequence ID" value="OAU94159.1"/>
    <property type="molecule type" value="Genomic_DNA"/>
</dbReference>
<name>A0A198UCM4_MORCA</name>